<comment type="caution">
    <text evidence="2">The sequence shown here is derived from an EMBL/GenBank/DDBJ whole genome shotgun (WGS) entry which is preliminary data.</text>
</comment>
<feature type="non-terminal residue" evidence="2">
    <location>
        <position position="197"/>
    </location>
</feature>
<feature type="compositionally biased region" description="Polar residues" evidence="1">
    <location>
        <begin position="28"/>
        <end position="37"/>
    </location>
</feature>
<reference evidence="2" key="1">
    <citation type="submission" date="2021-06" db="EMBL/GenBank/DDBJ databases">
        <authorList>
            <person name="Kallberg Y."/>
            <person name="Tangrot J."/>
            <person name="Rosling A."/>
        </authorList>
    </citation>
    <scope>NUCLEOTIDE SEQUENCE</scope>
    <source>
        <strain evidence="2">IN212</strain>
    </source>
</reference>
<evidence type="ECO:0000313" key="3">
    <source>
        <dbReference type="Proteomes" id="UP000789396"/>
    </source>
</evidence>
<feature type="compositionally biased region" description="Low complexity" evidence="1">
    <location>
        <begin position="106"/>
        <end position="120"/>
    </location>
</feature>
<name>A0A9N9JN63_9GLOM</name>
<keyword evidence="3" id="KW-1185">Reference proteome</keyword>
<accession>A0A9N9JN63</accession>
<evidence type="ECO:0000313" key="2">
    <source>
        <dbReference type="EMBL" id="CAG8784858.1"/>
    </source>
</evidence>
<dbReference type="AlphaFoldDB" id="A0A9N9JN63"/>
<feature type="non-terminal residue" evidence="2">
    <location>
        <position position="1"/>
    </location>
</feature>
<dbReference type="EMBL" id="CAJVPZ010055720">
    <property type="protein sequence ID" value="CAG8784858.1"/>
    <property type="molecule type" value="Genomic_DNA"/>
</dbReference>
<protein>
    <submittedName>
        <fullName evidence="2">17204_t:CDS:1</fullName>
    </submittedName>
</protein>
<sequence length="197" mass="22208">VAYKANYVAATTVAGSKPFSRDCKDNESTPPKMSQLGQFRRSKSSSILELFRDCKDNESTPPKMPELGQFRRAKSFSILELFKDCKDKENTPPKMPNTPPRTLKYSSPSHSPLSDQSESPLTSPLKRMAESPITHYFKRVDISKTVIKITVSATVGRRVSKSHVTPPTKSGINGYFHKMKGKHKKVSRYITEDKLRD</sequence>
<evidence type="ECO:0000256" key="1">
    <source>
        <dbReference type="SAM" id="MobiDB-lite"/>
    </source>
</evidence>
<proteinExistence type="predicted"/>
<dbReference type="Proteomes" id="UP000789396">
    <property type="component" value="Unassembled WGS sequence"/>
</dbReference>
<feature type="region of interest" description="Disordered" evidence="1">
    <location>
        <begin position="17"/>
        <end position="43"/>
    </location>
</feature>
<feature type="region of interest" description="Disordered" evidence="1">
    <location>
        <begin position="86"/>
        <end position="124"/>
    </location>
</feature>
<organism evidence="2 3">
    <name type="scientific">Racocetra fulgida</name>
    <dbReference type="NCBI Taxonomy" id="60492"/>
    <lineage>
        <taxon>Eukaryota</taxon>
        <taxon>Fungi</taxon>
        <taxon>Fungi incertae sedis</taxon>
        <taxon>Mucoromycota</taxon>
        <taxon>Glomeromycotina</taxon>
        <taxon>Glomeromycetes</taxon>
        <taxon>Diversisporales</taxon>
        <taxon>Gigasporaceae</taxon>
        <taxon>Racocetra</taxon>
    </lineage>
</organism>
<dbReference type="OrthoDB" id="2441016at2759"/>
<gene>
    <name evidence="2" type="ORF">RFULGI_LOCUS16147</name>
</gene>